<keyword evidence="3" id="KW-0349">Heme</keyword>
<accession>A0ABR1QQ17</accession>
<dbReference type="Proteomes" id="UP001391051">
    <property type="component" value="Unassembled WGS sequence"/>
</dbReference>
<gene>
    <name evidence="7" type="ORF">PG986_002698</name>
</gene>
<keyword evidence="6" id="KW-0560">Oxidoreductase</keyword>
<comment type="caution">
    <text evidence="7">The sequence shown here is derived from an EMBL/GenBank/DDBJ whole genome shotgun (WGS) entry which is preliminary data.</text>
</comment>
<comment type="similarity">
    <text evidence="2">Belongs to the cytochrome P450 family.</text>
</comment>
<dbReference type="Pfam" id="PF00067">
    <property type="entry name" value="p450"/>
    <property type="match status" value="1"/>
</dbReference>
<dbReference type="PANTHER" id="PTHR24304">
    <property type="entry name" value="CYTOCHROME P450 FAMILY 7"/>
    <property type="match status" value="1"/>
</dbReference>
<reference evidence="7 8" key="1">
    <citation type="submission" date="2023-01" db="EMBL/GenBank/DDBJ databases">
        <title>Analysis of 21 Apiospora genomes using comparative genomics revels a genus with tremendous synthesis potential of carbohydrate active enzymes and secondary metabolites.</title>
        <authorList>
            <person name="Sorensen T."/>
        </authorList>
    </citation>
    <scope>NUCLEOTIDE SEQUENCE [LARGE SCALE GENOMIC DNA]</scope>
    <source>
        <strain evidence="7 8">CBS 24483</strain>
    </source>
</reference>
<dbReference type="SUPFAM" id="SSF48264">
    <property type="entry name" value="Cytochrome P450"/>
    <property type="match status" value="1"/>
</dbReference>
<dbReference type="InterPro" id="IPR050529">
    <property type="entry name" value="CYP450_sterol_14alpha_dmase"/>
</dbReference>
<keyword evidence="6" id="KW-0503">Monooxygenase</keyword>
<evidence type="ECO:0000256" key="2">
    <source>
        <dbReference type="ARBA" id="ARBA00010617"/>
    </source>
</evidence>
<protein>
    <recommendedName>
        <fullName evidence="9">Cytochrome P450</fullName>
    </recommendedName>
</protein>
<sequence length="244" mass="27337">MRVVGVSEWLEDETVLRRILSAFCGFEKSCSSVRMVFPWLPTPTITNIVKRRKETGVKQDDALQFLIDHDKGIIRSLLSVLSSGITAEGCSAAWLLVFLAHSPEWQARCRAEVDGVISKKRMDQSKSKYDILETLTLQEWEVGFPVILAAFRETVRLAMPGAMFRKNISGGVVPIGETGEVIPDGAYASFLMENVHMDADLYPEPFQFNPGRYLSHDGESGEKQEELEPHKYIGWGTGRHTCGE</sequence>
<dbReference type="EMBL" id="JAQQWE010000002">
    <property type="protein sequence ID" value="KAK7961873.1"/>
    <property type="molecule type" value="Genomic_DNA"/>
</dbReference>
<evidence type="ECO:0000256" key="1">
    <source>
        <dbReference type="ARBA" id="ARBA00001971"/>
    </source>
</evidence>
<comment type="cofactor">
    <cofactor evidence="1">
        <name>heme</name>
        <dbReference type="ChEBI" id="CHEBI:30413"/>
    </cofactor>
</comment>
<dbReference type="Gene3D" id="1.10.630.10">
    <property type="entry name" value="Cytochrome P450"/>
    <property type="match status" value="1"/>
</dbReference>
<dbReference type="RefSeq" id="XP_066703984.1">
    <property type="nucleotide sequence ID" value="XM_066838920.1"/>
</dbReference>
<evidence type="ECO:0000256" key="4">
    <source>
        <dbReference type="ARBA" id="ARBA00022723"/>
    </source>
</evidence>
<dbReference type="InterPro" id="IPR036396">
    <property type="entry name" value="Cyt_P450_sf"/>
</dbReference>
<dbReference type="InterPro" id="IPR001128">
    <property type="entry name" value="Cyt_P450"/>
</dbReference>
<dbReference type="InterPro" id="IPR002403">
    <property type="entry name" value="Cyt_P450_E_grp-IV"/>
</dbReference>
<keyword evidence="4" id="KW-0479">Metal-binding</keyword>
<dbReference type="GeneID" id="92071982"/>
<proteinExistence type="inferred from homology"/>
<evidence type="ECO:0000256" key="5">
    <source>
        <dbReference type="ARBA" id="ARBA00023004"/>
    </source>
</evidence>
<evidence type="ECO:0000313" key="8">
    <source>
        <dbReference type="Proteomes" id="UP001391051"/>
    </source>
</evidence>
<keyword evidence="5" id="KW-0408">Iron</keyword>
<evidence type="ECO:0000256" key="3">
    <source>
        <dbReference type="ARBA" id="ARBA00022617"/>
    </source>
</evidence>
<evidence type="ECO:0000256" key="6">
    <source>
        <dbReference type="ARBA" id="ARBA00023033"/>
    </source>
</evidence>
<evidence type="ECO:0000313" key="7">
    <source>
        <dbReference type="EMBL" id="KAK7961873.1"/>
    </source>
</evidence>
<name>A0ABR1QQ17_9PEZI</name>
<organism evidence="7 8">
    <name type="scientific">Apiospora aurea</name>
    <dbReference type="NCBI Taxonomy" id="335848"/>
    <lineage>
        <taxon>Eukaryota</taxon>
        <taxon>Fungi</taxon>
        <taxon>Dikarya</taxon>
        <taxon>Ascomycota</taxon>
        <taxon>Pezizomycotina</taxon>
        <taxon>Sordariomycetes</taxon>
        <taxon>Xylariomycetidae</taxon>
        <taxon>Amphisphaeriales</taxon>
        <taxon>Apiosporaceae</taxon>
        <taxon>Apiospora</taxon>
    </lineage>
</organism>
<evidence type="ECO:0008006" key="9">
    <source>
        <dbReference type="Google" id="ProtNLM"/>
    </source>
</evidence>
<dbReference type="PANTHER" id="PTHR24304:SF2">
    <property type="entry name" value="24-HYDROXYCHOLESTEROL 7-ALPHA-HYDROXYLASE"/>
    <property type="match status" value="1"/>
</dbReference>
<keyword evidence="8" id="KW-1185">Reference proteome</keyword>
<dbReference type="PRINTS" id="PR00465">
    <property type="entry name" value="EP450IV"/>
</dbReference>